<keyword evidence="1" id="KW-0472">Membrane</keyword>
<dbReference type="EnsemblPlants" id="ORGLA12G0136200.1">
    <property type="protein sequence ID" value="ORGLA12G0136200.1"/>
    <property type="gene ID" value="ORGLA12G0136200"/>
</dbReference>
<dbReference type="Gramene" id="ORGLA12G0136200.1">
    <property type="protein sequence ID" value="ORGLA12G0136200.1"/>
    <property type="gene ID" value="ORGLA12G0136200"/>
</dbReference>
<reference evidence="3 4" key="2">
    <citation type="submission" date="2018-04" db="EMBL/GenBank/DDBJ databases">
        <title>OglaRS2 (Oryza glaberrima Reference Sequence Version 2).</title>
        <authorList>
            <person name="Zhang J."/>
            <person name="Kudrna D."/>
            <person name="Lee S."/>
            <person name="Talag J."/>
            <person name="Rajasekar S."/>
            <person name="Wing R.A."/>
        </authorList>
    </citation>
    <scope>NUCLEOTIDE SEQUENCE [LARGE SCALE GENOMIC DNA]</scope>
    <source>
        <strain evidence="3 4">cv. IRGC 96717</strain>
    </source>
</reference>
<proteinExistence type="predicted"/>
<keyword evidence="1" id="KW-1133">Transmembrane helix</keyword>
<keyword evidence="4" id="KW-1185">Reference proteome</keyword>
<dbReference type="AlphaFoldDB" id="I1R756"/>
<feature type="transmembrane region" description="Helical" evidence="1">
    <location>
        <begin position="35"/>
        <end position="56"/>
    </location>
</feature>
<reference evidence="3" key="1">
    <citation type="submission" date="2015-06" db="UniProtKB">
        <authorList>
            <consortium name="EnsemblPlants"/>
        </authorList>
    </citation>
    <scope>IDENTIFICATION</scope>
</reference>
<keyword evidence="1" id="KW-0812">Transmembrane</keyword>
<organism evidence="3 4">
    <name type="scientific">Oryza glaberrima</name>
    <name type="common">African rice</name>
    <dbReference type="NCBI Taxonomy" id="4538"/>
    <lineage>
        <taxon>Eukaryota</taxon>
        <taxon>Viridiplantae</taxon>
        <taxon>Streptophyta</taxon>
        <taxon>Embryophyta</taxon>
        <taxon>Tracheophyta</taxon>
        <taxon>Spermatophyta</taxon>
        <taxon>Magnoliopsida</taxon>
        <taxon>Liliopsida</taxon>
        <taxon>Poales</taxon>
        <taxon>Poaceae</taxon>
        <taxon>BOP clade</taxon>
        <taxon>Oryzoideae</taxon>
        <taxon>Oryzeae</taxon>
        <taxon>Oryzinae</taxon>
        <taxon>Oryza</taxon>
    </lineage>
</organism>
<sequence>MLLLLLAVFFLLAGGAGLGMTAAAAAKAVHLLCFATSWGVTVWAILVGGVIMFLYYTFSPCSFNVFPPSYNLKFFEEIYRNHEY</sequence>
<evidence type="ECO:0000256" key="2">
    <source>
        <dbReference type="SAM" id="SignalP"/>
    </source>
</evidence>
<evidence type="ECO:0000256" key="1">
    <source>
        <dbReference type="SAM" id="Phobius"/>
    </source>
</evidence>
<accession>I1R756</accession>
<dbReference type="HOGENOM" id="CLU_2531165_0_0_1"/>
<feature type="chain" id="PRO_5003650885" evidence="2">
    <location>
        <begin position="18"/>
        <end position="84"/>
    </location>
</feature>
<keyword evidence="2" id="KW-0732">Signal</keyword>
<dbReference type="Proteomes" id="UP000007306">
    <property type="component" value="Chromosome 12"/>
</dbReference>
<protein>
    <submittedName>
        <fullName evidence="3">Uncharacterized protein</fullName>
    </submittedName>
</protein>
<evidence type="ECO:0000313" key="4">
    <source>
        <dbReference type="Proteomes" id="UP000007306"/>
    </source>
</evidence>
<evidence type="ECO:0000313" key="3">
    <source>
        <dbReference type="EnsemblPlants" id="ORGLA12G0136200.1"/>
    </source>
</evidence>
<name>I1R756_ORYGL</name>
<feature type="signal peptide" evidence="2">
    <location>
        <begin position="1"/>
        <end position="17"/>
    </location>
</feature>